<dbReference type="GeneTree" id="ENSGT00390000006478"/>
<evidence type="ECO:0000256" key="1">
    <source>
        <dbReference type="SAM" id="MobiDB-lite"/>
    </source>
</evidence>
<dbReference type="PANTHER" id="PTHR23325">
    <property type="entry name" value="SERUM RESPONSE FACTOR-BINDING"/>
    <property type="match status" value="1"/>
</dbReference>
<dbReference type="InParanoid" id="F6TDV1"/>
<dbReference type="GO" id="GO:0005634">
    <property type="term" value="C:nucleus"/>
    <property type="evidence" value="ECO:0000318"/>
    <property type="project" value="GO_Central"/>
</dbReference>
<dbReference type="STRING" id="7719.ENSCINP00000001689"/>
<dbReference type="InterPro" id="IPR037393">
    <property type="entry name" value="Bud22/SRFB1"/>
</dbReference>
<reference evidence="2" key="2">
    <citation type="submission" date="2025-08" db="UniProtKB">
        <authorList>
            <consortium name="Ensembl"/>
        </authorList>
    </citation>
    <scope>IDENTIFICATION</scope>
</reference>
<gene>
    <name evidence="2" type="primary">LOC100183338</name>
</gene>
<dbReference type="HOGENOM" id="CLU_962955_0_0_1"/>
<dbReference type="Proteomes" id="UP000008144">
    <property type="component" value="Unassembled WGS sequence"/>
</dbReference>
<dbReference type="OrthoDB" id="3364872at2759"/>
<evidence type="ECO:0000313" key="2">
    <source>
        <dbReference type="Ensembl" id="ENSCINP00000001689.3"/>
    </source>
</evidence>
<dbReference type="GO" id="GO:0030686">
    <property type="term" value="C:90S preribosome"/>
    <property type="evidence" value="ECO:0000318"/>
    <property type="project" value="GO_Central"/>
</dbReference>
<accession>F6TDV1</accession>
<organism evidence="2 3">
    <name type="scientific">Ciona intestinalis</name>
    <name type="common">Transparent sea squirt</name>
    <name type="synonym">Ascidia intestinalis</name>
    <dbReference type="NCBI Taxonomy" id="7719"/>
    <lineage>
        <taxon>Eukaryota</taxon>
        <taxon>Metazoa</taxon>
        <taxon>Chordata</taxon>
        <taxon>Tunicata</taxon>
        <taxon>Ascidiacea</taxon>
        <taxon>Phlebobranchia</taxon>
        <taxon>Cionidae</taxon>
        <taxon>Ciona</taxon>
    </lineage>
</organism>
<dbReference type="RefSeq" id="XP_002130181.1">
    <property type="nucleotide sequence ID" value="XM_002130145.4"/>
</dbReference>
<dbReference type="GO" id="GO:0030490">
    <property type="term" value="P:maturation of SSU-rRNA"/>
    <property type="evidence" value="ECO:0000318"/>
    <property type="project" value="GO_Central"/>
</dbReference>
<feature type="compositionally biased region" description="Basic residues" evidence="1">
    <location>
        <begin position="242"/>
        <end position="252"/>
    </location>
</feature>
<protein>
    <submittedName>
        <fullName evidence="2">Serum response factor-binding protein 1-like</fullName>
    </submittedName>
</protein>
<reference evidence="3" key="1">
    <citation type="journal article" date="2002" name="Science">
        <title>The draft genome of Ciona intestinalis: insights into chordate and vertebrate origins.</title>
        <authorList>
            <person name="Dehal P."/>
            <person name="Satou Y."/>
            <person name="Campbell R.K."/>
            <person name="Chapman J."/>
            <person name="Degnan B."/>
            <person name="De Tomaso A."/>
            <person name="Davidson B."/>
            <person name="Di Gregorio A."/>
            <person name="Gelpke M."/>
            <person name="Goodstein D.M."/>
            <person name="Harafuji N."/>
            <person name="Hastings K.E."/>
            <person name="Ho I."/>
            <person name="Hotta K."/>
            <person name="Huang W."/>
            <person name="Kawashima T."/>
            <person name="Lemaire P."/>
            <person name="Martinez D."/>
            <person name="Meinertzhagen I.A."/>
            <person name="Necula S."/>
            <person name="Nonaka M."/>
            <person name="Putnam N."/>
            <person name="Rash S."/>
            <person name="Saiga H."/>
            <person name="Satake M."/>
            <person name="Terry A."/>
            <person name="Yamada L."/>
            <person name="Wang H.G."/>
            <person name="Awazu S."/>
            <person name="Azumi K."/>
            <person name="Boore J."/>
            <person name="Branno M."/>
            <person name="Chin-Bow S."/>
            <person name="DeSantis R."/>
            <person name="Doyle S."/>
            <person name="Francino P."/>
            <person name="Keys D.N."/>
            <person name="Haga S."/>
            <person name="Hayashi H."/>
            <person name="Hino K."/>
            <person name="Imai K.S."/>
            <person name="Inaba K."/>
            <person name="Kano S."/>
            <person name="Kobayashi K."/>
            <person name="Kobayashi M."/>
            <person name="Lee B.I."/>
            <person name="Makabe K.W."/>
            <person name="Manohar C."/>
            <person name="Matassi G."/>
            <person name="Medina M."/>
            <person name="Mochizuki Y."/>
            <person name="Mount S."/>
            <person name="Morishita T."/>
            <person name="Miura S."/>
            <person name="Nakayama A."/>
            <person name="Nishizaka S."/>
            <person name="Nomoto H."/>
            <person name="Ohta F."/>
            <person name="Oishi K."/>
            <person name="Rigoutsos I."/>
            <person name="Sano M."/>
            <person name="Sasaki A."/>
            <person name="Sasakura Y."/>
            <person name="Shoguchi E."/>
            <person name="Shin-i T."/>
            <person name="Spagnuolo A."/>
            <person name="Stainier D."/>
            <person name="Suzuki M.M."/>
            <person name="Tassy O."/>
            <person name="Takatori N."/>
            <person name="Tokuoka M."/>
            <person name="Yagi K."/>
            <person name="Yoshizaki F."/>
            <person name="Wada S."/>
            <person name="Zhang C."/>
            <person name="Hyatt P.D."/>
            <person name="Larimer F."/>
            <person name="Detter C."/>
            <person name="Doggett N."/>
            <person name="Glavina T."/>
            <person name="Hawkins T."/>
            <person name="Richardson P."/>
            <person name="Lucas S."/>
            <person name="Kohara Y."/>
            <person name="Levine M."/>
            <person name="Satoh N."/>
            <person name="Rokhsar D.S."/>
        </authorList>
    </citation>
    <scope>NUCLEOTIDE SEQUENCE [LARGE SCALE GENOMIC DNA]</scope>
</reference>
<reference evidence="2" key="3">
    <citation type="submission" date="2025-09" db="UniProtKB">
        <authorList>
            <consortium name="Ensembl"/>
        </authorList>
    </citation>
    <scope>IDENTIFICATION</scope>
</reference>
<proteinExistence type="predicted"/>
<name>F6TDV1_CIOIN</name>
<dbReference type="PANTHER" id="PTHR23325:SF1">
    <property type="entry name" value="SERUM RESPONSE FACTOR-BINDING PROTEIN 1"/>
    <property type="match status" value="1"/>
</dbReference>
<feature type="region of interest" description="Disordered" evidence="1">
    <location>
        <begin position="221"/>
        <end position="270"/>
    </location>
</feature>
<dbReference type="GeneID" id="100183338"/>
<keyword evidence="3" id="KW-1185">Reference proteome</keyword>
<dbReference type="OMA" id="SKLLEIX"/>
<accession>A0A1W2WJL3</accession>
<dbReference type="Ensembl" id="ENSCINT00000001689.3">
    <property type="protein sequence ID" value="ENSCINP00000001689.3"/>
    <property type="gene ID" value="ENSCING00000000933.3"/>
</dbReference>
<sequence length="289" mass="33184">MDFNNEMILMRKDLKRAKVHVISKLVRRNKSLKSKNAPEHLKQKNISRANRLLQEIEIIKDMKPDVIFKHLVTNDRSGNLDEMALRVLSRIGTISFIEPKISQLKLLLHDFEANRKKEEVSLNAESAVLEKSSELPWRQTNVVKQPETNQNILPHPEKCKTVLSLSEKVFENLGEKFLDENEIVDDLSQDPFFKGEDTLVSGSCATTLSEDISKSLLKVKKDRKRNRPGQNARDKLYGKTNSSKKGKPKKVKTKESVSLHPSWQASQVKKKENIIQKFQGTKIRFSDSE</sequence>
<evidence type="ECO:0000313" key="3">
    <source>
        <dbReference type="Proteomes" id="UP000008144"/>
    </source>
</evidence>
<dbReference type="AlphaFoldDB" id="F6TDV1"/>
<dbReference type="KEGG" id="cin:100183338"/>